<reference evidence="1" key="1">
    <citation type="submission" date="2015-07" db="EMBL/GenBank/DDBJ databases">
        <title>MeaNS - Measles Nucleotide Surveillance Program.</title>
        <authorList>
            <person name="Tran T."/>
            <person name="Druce J."/>
        </authorList>
    </citation>
    <scope>NUCLEOTIDE SEQUENCE</scope>
    <source>
        <strain evidence="1">UCB-OBI-ISO-001</strain>
        <tissue evidence="1">Gonad</tissue>
    </source>
</reference>
<proteinExistence type="predicted"/>
<protein>
    <submittedName>
        <fullName evidence="1">Uncharacterized protein</fullName>
    </submittedName>
</protein>
<name>A0A0L8GUJ3_OCTBM</name>
<evidence type="ECO:0000313" key="1">
    <source>
        <dbReference type="EMBL" id="KOF80285.1"/>
    </source>
</evidence>
<sequence>MFSGLASHYRCIGIIVFKLCRFSFLLRFQNNFLNFQILETSPLNSYTLSFPRKCGTSRDSCHKIPPFFFFFPLQNYTSL</sequence>
<organism evidence="1">
    <name type="scientific">Octopus bimaculoides</name>
    <name type="common">California two-spotted octopus</name>
    <dbReference type="NCBI Taxonomy" id="37653"/>
    <lineage>
        <taxon>Eukaryota</taxon>
        <taxon>Metazoa</taxon>
        <taxon>Spiralia</taxon>
        <taxon>Lophotrochozoa</taxon>
        <taxon>Mollusca</taxon>
        <taxon>Cephalopoda</taxon>
        <taxon>Coleoidea</taxon>
        <taxon>Octopodiformes</taxon>
        <taxon>Octopoda</taxon>
        <taxon>Incirrata</taxon>
        <taxon>Octopodidae</taxon>
        <taxon>Octopus</taxon>
    </lineage>
</organism>
<gene>
    <name evidence="1" type="ORF">OCBIM_22028159mg</name>
</gene>
<accession>A0A0L8GUJ3</accession>
<dbReference type="EMBL" id="KQ420439">
    <property type="protein sequence ID" value="KOF80285.1"/>
    <property type="molecule type" value="Genomic_DNA"/>
</dbReference>
<dbReference type="AlphaFoldDB" id="A0A0L8GUJ3"/>